<dbReference type="InterPro" id="IPR003491">
    <property type="entry name" value="REP-like_C"/>
</dbReference>
<sequence length="309" mass="34336">MSFTFLPAAGVGQALEQLAKYFHLWFAVPVTMLPSKRRAGLRGYEASTDVLAYINGETMKLASVGCGGDNVGGTMMVDMSGHGCAVVDDWDAVYATVQDLDARITRCDLARDFCEGQVSVDQVEQLYFAGEFNAGGRIPKYKKIESGVAGFGACGGRTLEIGKRVNGKMLRAYEKGRQLGKQDSDWLRIEIEFRNKDRVVDHRILVERDRYFVGAYKALEQFLQADPLKCATDQKEAVALHDEIVLERKLDHVQFQFGKAIKYAKDTKYPNDAALTIRISRQGVPAQLHKPALARHVYGGHEPPPTCQE</sequence>
<dbReference type="Pfam" id="PF02486">
    <property type="entry name" value="Rep_trans"/>
    <property type="match status" value="1"/>
</dbReference>
<gene>
    <name evidence="2" type="ORF">CBM2587_B80006</name>
</gene>
<name>A0A976A7X6_9BURK</name>
<feature type="domain" description="Replication initiation protein-like C-terminal" evidence="1">
    <location>
        <begin position="103"/>
        <end position="226"/>
    </location>
</feature>
<reference evidence="2 3" key="1">
    <citation type="submission" date="2018-01" db="EMBL/GenBank/DDBJ databases">
        <authorList>
            <person name="Clerissi C."/>
        </authorList>
    </citation>
    <scope>NUCLEOTIDE SEQUENCE [LARGE SCALE GENOMIC DNA]</scope>
    <source>
        <strain evidence="2">Cupriavidus sp. LMG 19464</strain>
    </source>
</reference>
<accession>A0A976A7X6</accession>
<dbReference type="Proteomes" id="UP000256780">
    <property type="component" value="Chromosome CBM2587_b"/>
</dbReference>
<comment type="caution">
    <text evidence="2">The sequence shown here is derived from an EMBL/GenBank/DDBJ whole genome shotgun (WGS) entry which is preliminary data.</text>
</comment>
<proteinExistence type="predicted"/>
<organism evidence="2 3">
    <name type="scientific">Cupriavidus taiwanensis</name>
    <dbReference type="NCBI Taxonomy" id="164546"/>
    <lineage>
        <taxon>Bacteria</taxon>
        <taxon>Pseudomonadati</taxon>
        <taxon>Pseudomonadota</taxon>
        <taxon>Betaproteobacteria</taxon>
        <taxon>Burkholderiales</taxon>
        <taxon>Burkholderiaceae</taxon>
        <taxon>Cupriavidus</taxon>
    </lineage>
</organism>
<dbReference type="EMBL" id="OFSQ01000037">
    <property type="protein sequence ID" value="SOY66729.1"/>
    <property type="molecule type" value="Genomic_DNA"/>
</dbReference>
<evidence type="ECO:0000259" key="1">
    <source>
        <dbReference type="Pfam" id="PF02486"/>
    </source>
</evidence>
<dbReference type="AlphaFoldDB" id="A0A976A7X6"/>
<protein>
    <submittedName>
        <fullName evidence="2">Phage DNA replicase</fullName>
    </submittedName>
</protein>
<evidence type="ECO:0000313" key="2">
    <source>
        <dbReference type="EMBL" id="SOY66729.1"/>
    </source>
</evidence>
<evidence type="ECO:0000313" key="3">
    <source>
        <dbReference type="Proteomes" id="UP000256780"/>
    </source>
</evidence>